<gene>
    <name evidence="5" type="ORF">SAMN02910262_01315</name>
</gene>
<feature type="compositionally biased region" description="Basic and acidic residues" evidence="3">
    <location>
        <begin position="210"/>
        <end position="228"/>
    </location>
</feature>
<dbReference type="SMART" id="SM01092">
    <property type="entry name" value="CO_deh_flav_C"/>
    <property type="match status" value="1"/>
</dbReference>
<evidence type="ECO:0000313" key="5">
    <source>
        <dbReference type="EMBL" id="SFR75459.1"/>
    </source>
</evidence>
<reference evidence="5 6" key="1">
    <citation type="submission" date="2016-10" db="EMBL/GenBank/DDBJ databases">
        <authorList>
            <person name="de Groot N.N."/>
        </authorList>
    </citation>
    <scope>NUCLEOTIDE SEQUENCE [LARGE SCALE GENOMIC DNA]</scope>
    <source>
        <strain evidence="5 6">F</strain>
    </source>
</reference>
<dbReference type="PANTHER" id="PTHR42659:SF9">
    <property type="entry name" value="XANTHINE DEHYDROGENASE FAD-BINDING SUBUNIT XDHB-RELATED"/>
    <property type="match status" value="1"/>
</dbReference>
<dbReference type="SUPFAM" id="SSF56176">
    <property type="entry name" value="FAD-binding/transporter-associated domain-like"/>
    <property type="match status" value="1"/>
</dbReference>
<dbReference type="Gene3D" id="3.30.390.50">
    <property type="entry name" value="CO dehydrogenase flavoprotein, C-terminal domain"/>
    <property type="match status" value="1"/>
</dbReference>
<feature type="region of interest" description="Disordered" evidence="3">
    <location>
        <begin position="290"/>
        <end position="322"/>
    </location>
</feature>
<protein>
    <submittedName>
        <fullName evidence="5">CO or xanthine dehydrogenase, FAD-binding subunit</fullName>
    </submittedName>
</protein>
<organism evidence="5 6">
    <name type="scientific">[Clostridium] aminophilum</name>
    <dbReference type="NCBI Taxonomy" id="1526"/>
    <lineage>
        <taxon>Bacteria</taxon>
        <taxon>Bacillati</taxon>
        <taxon>Bacillota</taxon>
        <taxon>Clostridia</taxon>
        <taxon>Lachnospirales</taxon>
        <taxon>Lachnospiraceae</taxon>
    </lineage>
</organism>
<evidence type="ECO:0000256" key="1">
    <source>
        <dbReference type="ARBA" id="ARBA00022630"/>
    </source>
</evidence>
<dbReference type="InterPro" id="IPR036318">
    <property type="entry name" value="FAD-bd_PCMH-like_sf"/>
</dbReference>
<dbReference type="InterPro" id="IPR005107">
    <property type="entry name" value="CO_DH_flav_C"/>
</dbReference>
<dbReference type="RefSeq" id="WP_075034445.1">
    <property type="nucleotide sequence ID" value="NZ_FOZC01000006.1"/>
</dbReference>
<feature type="compositionally biased region" description="Basic and acidic residues" evidence="3">
    <location>
        <begin position="304"/>
        <end position="322"/>
    </location>
</feature>
<evidence type="ECO:0000256" key="3">
    <source>
        <dbReference type="SAM" id="MobiDB-lite"/>
    </source>
</evidence>
<evidence type="ECO:0000256" key="2">
    <source>
        <dbReference type="ARBA" id="ARBA00023002"/>
    </source>
</evidence>
<dbReference type="InterPro" id="IPR016169">
    <property type="entry name" value="FAD-bd_PCMH_sub2"/>
</dbReference>
<dbReference type="PROSITE" id="PS51387">
    <property type="entry name" value="FAD_PCMH"/>
    <property type="match status" value="1"/>
</dbReference>
<dbReference type="Proteomes" id="UP000214760">
    <property type="component" value="Unassembled WGS sequence"/>
</dbReference>
<dbReference type="EMBL" id="FOZC01000006">
    <property type="protein sequence ID" value="SFR75459.1"/>
    <property type="molecule type" value="Genomic_DNA"/>
</dbReference>
<keyword evidence="2" id="KW-0560">Oxidoreductase</keyword>
<dbReference type="Pfam" id="PF00941">
    <property type="entry name" value="FAD_binding_5"/>
    <property type="match status" value="1"/>
</dbReference>
<sequence length="322" mass="35499">MFRISEYKKVQSLQEAWELNQKKSTRTAGGMTWLRLRHNPAGTFVDLSGLGLDRIEETEDEIRIGCMVTLRELENSEVMDRYTEGAAKAAVCHIIGVQFRNMATVGGSIFGRFGFSDVLTLFLAFDTSVEMYRGSGKTELVPLTEFAAAKPDRDILTRIIIRKEKLHAAYESVRTNASTDFPALTAAGALLEDGSIRLVIGAKPQRAERVPAAESWKAERPFAERSEETPLLTEETIRAFAEEARKTVKTGSNMRGSSRYRSALVGVETARILRTLAGAKKTVNTEGNVREGAAGCAERSGTGESDHAQNRNLRKEEKGVHA</sequence>
<dbReference type="AlphaFoldDB" id="A0A1I6J931"/>
<dbReference type="GO" id="GO:0071949">
    <property type="term" value="F:FAD binding"/>
    <property type="evidence" value="ECO:0007669"/>
    <property type="project" value="InterPro"/>
</dbReference>
<dbReference type="InterPro" id="IPR051312">
    <property type="entry name" value="Diverse_Substr_Oxidored"/>
</dbReference>
<dbReference type="Gene3D" id="3.30.465.10">
    <property type="match status" value="1"/>
</dbReference>
<dbReference type="SUPFAM" id="SSF55447">
    <property type="entry name" value="CO dehydrogenase flavoprotein C-terminal domain-like"/>
    <property type="match status" value="1"/>
</dbReference>
<accession>A0A1I6J931</accession>
<dbReference type="PANTHER" id="PTHR42659">
    <property type="entry name" value="XANTHINE DEHYDROGENASE SUBUNIT C-RELATED"/>
    <property type="match status" value="1"/>
</dbReference>
<dbReference type="InterPro" id="IPR016166">
    <property type="entry name" value="FAD-bd_PCMH"/>
</dbReference>
<feature type="region of interest" description="Disordered" evidence="3">
    <location>
        <begin position="210"/>
        <end position="230"/>
    </location>
</feature>
<dbReference type="InterPro" id="IPR002346">
    <property type="entry name" value="Mopterin_DH_FAD-bd"/>
</dbReference>
<dbReference type="InterPro" id="IPR036683">
    <property type="entry name" value="CO_DH_flav_C_dom_sf"/>
</dbReference>
<name>A0A1I6J931_9FIRM</name>
<feature type="domain" description="FAD-binding PCMH-type" evidence="4">
    <location>
        <begin position="1"/>
        <end position="166"/>
    </location>
</feature>
<keyword evidence="1" id="KW-0285">Flavoprotein</keyword>
<evidence type="ECO:0000313" key="6">
    <source>
        <dbReference type="Proteomes" id="UP000214760"/>
    </source>
</evidence>
<evidence type="ECO:0000259" key="4">
    <source>
        <dbReference type="PROSITE" id="PS51387"/>
    </source>
</evidence>
<dbReference type="GO" id="GO:0016491">
    <property type="term" value="F:oxidoreductase activity"/>
    <property type="evidence" value="ECO:0007669"/>
    <property type="project" value="UniProtKB-KW"/>
</dbReference>
<proteinExistence type="predicted"/>